<protein>
    <submittedName>
        <fullName evidence="1">Uncharacterized protein</fullName>
    </submittedName>
</protein>
<accession>A0ACB9LJ20</accession>
<dbReference type="Proteomes" id="UP001057402">
    <property type="component" value="Chromosome 11"/>
</dbReference>
<name>A0ACB9LJ20_9MYRT</name>
<gene>
    <name evidence="1" type="ORF">MLD38_036143</name>
</gene>
<evidence type="ECO:0000313" key="1">
    <source>
        <dbReference type="EMBL" id="KAI4311233.1"/>
    </source>
</evidence>
<organism evidence="1 2">
    <name type="scientific">Melastoma candidum</name>
    <dbReference type="NCBI Taxonomy" id="119954"/>
    <lineage>
        <taxon>Eukaryota</taxon>
        <taxon>Viridiplantae</taxon>
        <taxon>Streptophyta</taxon>
        <taxon>Embryophyta</taxon>
        <taxon>Tracheophyta</taxon>
        <taxon>Spermatophyta</taxon>
        <taxon>Magnoliopsida</taxon>
        <taxon>eudicotyledons</taxon>
        <taxon>Gunneridae</taxon>
        <taxon>Pentapetalae</taxon>
        <taxon>rosids</taxon>
        <taxon>malvids</taxon>
        <taxon>Myrtales</taxon>
        <taxon>Melastomataceae</taxon>
        <taxon>Melastomatoideae</taxon>
        <taxon>Melastomateae</taxon>
        <taxon>Melastoma</taxon>
    </lineage>
</organism>
<keyword evidence="2" id="KW-1185">Reference proteome</keyword>
<comment type="caution">
    <text evidence="1">The sequence shown here is derived from an EMBL/GenBank/DDBJ whole genome shotgun (WGS) entry which is preliminary data.</text>
</comment>
<dbReference type="EMBL" id="CM042890">
    <property type="protein sequence ID" value="KAI4311233.1"/>
    <property type="molecule type" value="Genomic_DNA"/>
</dbReference>
<evidence type="ECO:0000313" key="2">
    <source>
        <dbReference type="Proteomes" id="UP001057402"/>
    </source>
</evidence>
<sequence length="137" mass="15361">MVMIVVRSVARGYSKWKKTVRQQKAKLYIMRACIWMLLSWDKDSRDCGLRHPYIVDGFLLGEIRASFSSEETRGNLSYINFYQVTGQSHVPGDGDAIEESVAGSVQSSDLEAVLVARQGTVDEAVHCVEVRSQSYVP</sequence>
<reference evidence="2" key="1">
    <citation type="journal article" date="2023" name="Front. Plant Sci.">
        <title>Chromosomal-level genome assembly of Melastoma candidum provides insights into trichome evolution.</title>
        <authorList>
            <person name="Zhong Y."/>
            <person name="Wu W."/>
            <person name="Sun C."/>
            <person name="Zou P."/>
            <person name="Liu Y."/>
            <person name="Dai S."/>
            <person name="Zhou R."/>
        </authorList>
    </citation>
    <scope>NUCLEOTIDE SEQUENCE [LARGE SCALE GENOMIC DNA]</scope>
</reference>
<proteinExistence type="predicted"/>